<reference evidence="1" key="1">
    <citation type="submission" date="2019-10" db="EMBL/GenBank/DDBJ databases">
        <authorList>
            <consortium name="DOE Joint Genome Institute"/>
            <person name="Kuo A."/>
            <person name="Miyauchi S."/>
            <person name="Kiss E."/>
            <person name="Drula E."/>
            <person name="Kohler A."/>
            <person name="Sanchez-Garcia M."/>
            <person name="Andreopoulos B."/>
            <person name="Barry K.W."/>
            <person name="Bonito G."/>
            <person name="Buee M."/>
            <person name="Carver A."/>
            <person name="Chen C."/>
            <person name="Cichocki N."/>
            <person name="Clum A."/>
            <person name="Culley D."/>
            <person name="Crous P.W."/>
            <person name="Fauchery L."/>
            <person name="Girlanda M."/>
            <person name="Hayes R."/>
            <person name="Keri Z."/>
            <person name="Labutti K."/>
            <person name="Lipzen A."/>
            <person name="Lombard V."/>
            <person name="Magnuson J."/>
            <person name="Maillard F."/>
            <person name="Morin E."/>
            <person name="Murat C."/>
            <person name="Nolan M."/>
            <person name="Ohm R."/>
            <person name="Pangilinan J."/>
            <person name="Pereira M."/>
            <person name="Perotto S."/>
            <person name="Peter M."/>
            <person name="Riley R."/>
            <person name="Sitrit Y."/>
            <person name="Stielow B."/>
            <person name="Szollosi G."/>
            <person name="Zifcakova L."/>
            <person name="Stursova M."/>
            <person name="Spatafora J.W."/>
            <person name="Tedersoo L."/>
            <person name="Vaario L.-M."/>
            <person name="Yamada A."/>
            <person name="Yan M."/>
            <person name="Wang P."/>
            <person name="Xu J."/>
            <person name="Bruns T."/>
            <person name="Baldrian P."/>
            <person name="Vilgalys R."/>
            <person name="Henrissat B."/>
            <person name="Grigoriev I.V."/>
            <person name="Hibbett D."/>
            <person name="Nagy L.G."/>
            <person name="Martin F.M."/>
        </authorList>
    </citation>
    <scope>NUCLEOTIDE SEQUENCE</scope>
    <source>
        <strain evidence="1">P2</strain>
    </source>
</reference>
<dbReference type="Proteomes" id="UP000886501">
    <property type="component" value="Unassembled WGS sequence"/>
</dbReference>
<keyword evidence="2" id="KW-1185">Reference proteome</keyword>
<gene>
    <name evidence="1" type="ORF">BDM02DRAFT_836269</name>
</gene>
<evidence type="ECO:0000313" key="1">
    <source>
        <dbReference type="EMBL" id="KAF9644861.1"/>
    </source>
</evidence>
<organism evidence="1 2">
    <name type="scientific">Thelephora ganbajun</name>
    <name type="common">Ganba fungus</name>
    <dbReference type="NCBI Taxonomy" id="370292"/>
    <lineage>
        <taxon>Eukaryota</taxon>
        <taxon>Fungi</taxon>
        <taxon>Dikarya</taxon>
        <taxon>Basidiomycota</taxon>
        <taxon>Agaricomycotina</taxon>
        <taxon>Agaricomycetes</taxon>
        <taxon>Thelephorales</taxon>
        <taxon>Thelephoraceae</taxon>
        <taxon>Thelephora</taxon>
    </lineage>
</organism>
<protein>
    <submittedName>
        <fullName evidence="1">DnaJ-domain-containing protein</fullName>
    </submittedName>
</protein>
<accession>A0ACB6Z5I6</accession>
<dbReference type="EMBL" id="MU118116">
    <property type="protein sequence ID" value="KAF9644861.1"/>
    <property type="molecule type" value="Genomic_DNA"/>
</dbReference>
<proteinExistence type="predicted"/>
<comment type="caution">
    <text evidence="1">The sequence shown here is derived from an EMBL/GenBank/DDBJ whole genome shotgun (WGS) entry which is preliminary data.</text>
</comment>
<reference evidence="1" key="2">
    <citation type="journal article" date="2020" name="Nat. Commun.">
        <title>Large-scale genome sequencing of mycorrhizal fungi provides insights into the early evolution of symbiotic traits.</title>
        <authorList>
            <person name="Miyauchi S."/>
            <person name="Kiss E."/>
            <person name="Kuo A."/>
            <person name="Drula E."/>
            <person name="Kohler A."/>
            <person name="Sanchez-Garcia M."/>
            <person name="Morin E."/>
            <person name="Andreopoulos B."/>
            <person name="Barry K.W."/>
            <person name="Bonito G."/>
            <person name="Buee M."/>
            <person name="Carver A."/>
            <person name="Chen C."/>
            <person name="Cichocki N."/>
            <person name="Clum A."/>
            <person name="Culley D."/>
            <person name="Crous P.W."/>
            <person name="Fauchery L."/>
            <person name="Girlanda M."/>
            <person name="Hayes R.D."/>
            <person name="Keri Z."/>
            <person name="LaButti K."/>
            <person name="Lipzen A."/>
            <person name="Lombard V."/>
            <person name="Magnuson J."/>
            <person name="Maillard F."/>
            <person name="Murat C."/>
            <person name="Nolan M."/>
            <person name="Ohm R.A."/>
            <person name="Pangilinan J."/>
            <person name="Pereira M.F."/>
            <person name="Perotto S."/>
            <person name="Peter M."/>
            <person name="Pfister S."/>
            <person name="Riley R."/>
            <person name="Sitrit Y."/>
            <person name="Stielow J.B."/>
            <person name="Szollosi G."/>
            <person name="Zifcakova L."/>
            <person name="Stursova M."/>
            <person name="Spatafora J.W."/>
            <person name="Tedersoo L."/>
            <person name="Vaario L.M."/>
            <person name="Yamada A."/>
            <person name="Yan M."/>
            <person name="Wang P."/>
            <person name="Xu J."/>
            <person name="Bruns T."/>
            <person name="Baldrian P."/>
            <person name="Vilgalys R."/>
            <person name="Dunand C."/>
            <person name="Henrissat B."/>
            <person name="Grigoriev I.V."/>
            <person name="Hibbett D."/>
            <person name="Nagy L.G."/>
            <person name="Martin F.M."/>
        </authorList>
    </citation>
    <scope>NUCLEOTIDE SEQUENCE</scope>
    <source>
        <strain evidence="1">P2</strain>
    </source>
</reference>
<evidence type="ECO:0000313" key="2">
    <source>
        <dbReference type="Proteomes" id="UP000886501"/>
    </source>
</evidence>
<name>A0ACB6Z5I6_THEGA</name>
<sequence>MSMTDSSRRNYYELLQVPRTASPAEIKASYHRLLLSHHPDKSDASKQNSTRTEIDIGWLKEAFATLFSPESRIKYDSELSFCLDLSSSRSRPAHIVSLEDFEDLGQVWGHNCRCGGQYTIKEEDMEKGVHLVACSSCSEIVWVGYEVCHSDDGTTQGRS</sequence>